<dbReference type="OrthoDB" id="3799884at2759"/>
<proteinExistence type="predicted"/>
<reference evidence="1 2" key="1">
    <citation type="journal article" date="2016" name="Nat. Commun.">
        <title>Ectomycorrhizal ecology is imprinted in the genome of the dominant symbiotic fungus Cenococcum geophilum.</title>
        <authorList>
            <consortium name="DOE Joint Genome Institute"/>
            <person name="Peter M."/>
            <person name="Kohler A."/>
            <person name="Ohm R.A."/>
            <person name="Kuo A."/>
            <person name="Krutzmann J."/>
            <person name="Morin E."/>
            <person name="Arend M."/>
            <person name="Barry K.W."/>
            <person name="Binder M."/>
            <person name="Choi C."/>
            <person name="Clum A."/>
            <person name="Copeland A."/>
            <person name="Grisel N."/>
            <person name="Haridas S."/>
            <person name="Kipfer T."/>
            <person name="LaButti K."/>
            <person name="Lindquist E."/>
            <person name="Lipzen A."/>
            <person name="Maire R."/>
            <person name="Meier B."/>
            <person name="Mihaltcheva S."/>
            <person name="Molinier V."/>
            <person name="Murat C."/>
            <person name="Poggeler S."/>
            <person name="Quandt C.A."/>
            <person name="Sperisen C."/>
            <person name="Tritt A."/>
            <person name="Tisserant E."/>
            <person name="Crous P.W."/>
            <person name="Henrissat B."/>
            <person name="Nehls U."/>
            <person name="Egli S."/>
            <person name="Spatafora J.W."/>
            <person name="Grigoriev I.V."/>
            <person name="Martin F.M."/>
        </authorList>
    </citation>
    <scope>NUCLEOTIDE SEQUENCE [LARGE SCALE GENOMIC DNA]</scope>
    <source>
        <strain evidence="1 2">CBS 207.34</strain>
    </source>
</reference>
<name>A0A8E2F807_9PEZI</name>
<keyword evidence="2" id="KW-1185">Reference proteome</keyword>
<gene>
    <name evidence="1" type="ORF">AOQ84DRAFT_420402</name>
</gene>
<accession>A0A8E2F807</accession>
<evidence type="ECO:0000313" key="2">
    <source>
        <dbReference type="Proteomes" id="UP000250140"/>
    </source>
</evidence>
<evidence type="ECO:0000313" key="1">
    <source>
        <dbReference type="EMBL" id="OCL12235.1"/>
    </source>
</evidence>
<dbReference type="AlphaFoldDB" id="A0A8E2F807"/>
<dbReference type="Proteomes" id="UP000250140">
    <property type="component" value="Unassembled WGS sequence"/>
</dbReference>
<sequence length="312" mass="36365">MANTANTPEIQFNVPTVQDLIHAVNRKRVHCFCEKCDPEFHVKNLNCKTHRKILLKRGLPTKQQSVITPLGLNCYKAEYLIDRKIQYFSRDPAQFEFRQTRALHHWRNLATVTAVQALSETDKDMTDNVLGNQLTVDDMLEIFNIFNDLLFFGAMRNVQFEWRPKLHEREQSYGRAELWDKDLKVQILIDPKAHTNLQSPSSFRLSILLHEALKAFLLRSICRSCKMTSTNLDIGRRGHGRPWQLLATEIEKIVPKLLGFTVNLMRFETIRDDLAIAEVELPSYCDLDRYSFESLEYETGINAITKEIVRRK</sequence>
<dbReference type="EMBL" id="KV748900">
    <property type="protein sequence ID" value="OCL12235.1"/>
    <property type="molecule type" value="Genomic_DNA"/>
</dbReference>
<organism evidence="1 2">
    <name type="scientific">Glonium stellatum</name>
    <dbReference type="NCBI Taxonomy" id="574774"/>
    <lineage>
        <taxon>Eukaryota</taxon>
        <taxon>Fungi</taxon>
        <taxon>Dikarya</taxon>
        <taxon>Ascomycota</taxon>
        <taxon>Pezizomycotina</taxon>
        <taxon>Dothideomycetes</taxon>
        <taxon>Pleosporomycetidae</taxon>
        <taxon>Gloniales</taxon>
        <taxon>Gloniaceae</taxon>
        <taxon>Glonium</taxon>
    </lineage>
</organism>
<protein>
    <submittedName>
        <fullName evidence="1">Uncharacterized protein</fullName>
    </submittedName>
</protein>